<evidence type="ECO:0000313" key="2">
    <source>
        <dbReference type="EMBL" id="TRY11754.1"/>
    </source>
</evidence>
<sequence length="365" mass="40654">MSNKNIIITFIAGTVLSMASAEAALLKTEVNDWDINIGGYVKVDLIIDSNQDQGDLAFTGGLKTGDIEEQRSVRIHARESRLNFTAKNDGIKAVIETDFYGNGGNQVVSNSHSLRLRLAYIESDHWMVGQNWSTFMDWIAYPKFVDFSSSPGVSFIRQSQIRYTNNNWSFSLENPELKTYMGHSNDILPDMVVKYRKQGDLFSYYVAGLIRAADITNNSGVEDSVVAAAAHLGLAVNLGAKDKISISTIFGSPGRYNQEKWYSANAYIDSNGDAQAVSSTSVAVAFKHQLDDGSFNASIAQLKIDRQDGLSVDTFEKSIEFHINRFWKMDDGIEYSVELQHNRKVEFNGDDANNTRLQLGVKYAF</sequence>
<dbReference type="Proteomes" id="UP000318126">
    <property type="component" value="Unassembled WGS sequence"/>
</dbReference>
<evidence type="ECO:0000313" key="3">
    <source>
        <dbReference type="Proteomes" id="UP000318126"/>
    </source>
</evidence>
<name>A0A553JH17_SHEHA</name>
<protein>
    <recommendedName>
        <fullName evidence="4">Porin</fullName>
    </recommendedName>
</protein>
<dbReference type="EMBL" id="VKGK01000044">
    <property type="protein sequence ID" value="TRY11754.1"/>
    <property type="molecule type" value="Genomic_DNA"/>
</dbReference>
<comment type="caution">
    <text evidence="2">The sequence shown here is derived from an EMBL/GenBank/DDBJ whole genome shotgun (WGS) entry which is preliminary data.</text>
</comment>
<dbReference type="Pfam" id="PF19577">
    <property type="entry name" value="DcaP"/>
    <property type="match status" value="1"/>
</dbReference>
<evidence type="ECO:0000256" key="1">
    <source>
        <dbReference type="SAM" id="SignalP"/>
    </source>
</evidence>
<dbReference type="SUPFAM" id="SSF56935">
    <property type="entry name" value="Porins"/>
    <property type="match status" value="1"/>
</dbReference>
<keyword evidence="1" id="KW-0732">Signal</keyword>
<dbReference type="AlphaFoldDB" id="A0A553JH17"/>
<reference evidence="3" key="1">
    <citation type="submission" date="2019-07" db="EMBL/GenBank/DDBJ databases">
        <title>Shewanella sp. YLB-08 draft genomic sequence.</title>
        <authorList>
            <person name="Yu L."/>
        </authorList>
    </citation>
    <scope>NUCLEOTIDE SEQUENCE [LARGE SCALE GENOMIC DNA]</scope>
    <source>
        <strain evidence="3">JCM 20706</strain>
    </source>
</reference>
<feature type="signal peptide" evidence="1">
    <location>
        <begin position="1"/>
        <end position="23"/>
    </location>
</feature>
<accession>A0A553JH17</accession>
<organism evidence="2 3">
    <name type="scientific">Shewanella hanedai</name>
    <name type="common">Alteromonas hanedai</name>
    <dbReference type="NCBI Taxonomy" id="25"/>
    <lineage>
        <taxon>Bacteria</taxon>
        <taxon>Pseudomonadati</taxon>
        <taxon>Pseudomonadota</taxon>
        <taxon>Gammaproteobacteria</taxon>
        <taxon>Alteromonadales</taxon>
        <taxon>Shewanellaceae</taxon>
        <taxon>Shewanella</taxon>
    </lineage>
</organism>
<dbReference type="RefSeq" id="WP_144042518.1">
    <property type="nucleotide sequence ID" value="NZ_BMPL01000050.1"/>
</dbReference>
<proteinExistence type="predicted"/>
<dbReference type="InterPro" id="IPR045748">
    <property type="entry name" value="DcaP"/>
</dbReference>
<gene>
    <name evidence="2" type="ORF">FN961_23155</name>
</gene>
<dbReference type="OrthoDB" id="190887at2"/>
<keyword evidence="3" id="KW-1185">Reference proteome</keyword>
<feature type="chain" id="PRO_5021904396" description="Porin" evidence="1">
    <location>
        <begin position="24"/>
        <end position="365"/>
    </location>
</feature>
<evidence type="ECO:0008006" key="4">
    <source>
        <dbReference type="Google" id="ProtNLM"/>
    </source>
</evidence>